<accession>A0A6G7VB40</accession>
<evidence type="ECO:0000313" key="3">
    <source>
        <dbReference type="EMBL" id="QIK37068.1"/>
    </source>
</evidence>
<sequence length="138" mass="15146">MSIVLGLGSDQWLPLDHQYTETADADSEITSPHTPALGDRTDRPDPRPGTHGSASMTTSSPSPTPASPTSRCSQCLDSPFGARFIDAMIPHHQDALAMARQALAEAQQPEIRQLAESILSAQQAEIERMQIWRTRWIQ</sequence>
<dbReference type="Gene3D" id="1.20.1260.10">
    <property type="match status" value="1"/>
</dbReference>
<gene>
    <name evidence="3" type="ORF">GWK36_02565</name>
</gene>
<feature type="compositionally biased region" description="Basic and acidic residues" evidence="1">
    <location>
        <begin position="39"/>
        <end position="48"/>
    </location>
</feature>
<name>A0A6G7VB40_9GAMM</name>
<dbReference type="PANTHER" id="PTHR36933:SF1">
    <property type="entry name" value="SLL0788 PROTEIN"/>
    <property type="match status" value="1"/>
</dbReference>
<dbReference type="InterPro" id="IPR012347">
    <property type="entry name" value="Ferritin-like"/>
</dbReference>
<proteinExistence type="predicted"/>
<evidence type="ECO:0000256" key="1">
    <source>
        <dbReference type="SAM" id="MobiDB-lite"/>
    </source>
</evidence>
<keyword evidence="4" id="KW-1185">Reference proteome</keyword>
<evidence type="ECO:0000313" key="4">
    <source>
        <dbReference type="Proteomes" id="UP000502699"/>
    </source>
</evidence>
<dbReference type="Pfam" id="PF03713">
    <property type="entry name" value="DUF305"/>
    <property type="match status" value="1"/>
</dbReference>
<dbReference type="InterPro" id="IPR005183">
    <property type="entry name" value="DUF305_CopM-like"/>
</dbReference>
<evidence type="ECO:0000259" key="2">
    <source>
        <dbReference type="Pfam" id="PF03713"/>
    </source>
</evidence>
<dbReference type="PANTHER" id="PTHR36933">
    <property type="entry name" value="SLL0788 PROTEIN"/>
    <property type="match status" value="1"/>
</dbReference>
<feature type="domain" description="DUF305" evidence="2">
    <location>
        <begin position="83"/>
        <end position="136"/>
    </location>
</feature>
<feature type="region of interest" description="Disordered" evidence="1">
    <location>
        <begin position="18"/>
        <end position="73"/>
    </location>
</feature>
<reference evidence="4" key="1">
    <citation type="submission" date="2020-01" db="EMBL/GenBank/DDBJ databases">
        <title>Caldichromatium gen. nov., sp. nov., a thermophilic purple sulfur bacterium member of the family Chromatiaceae isolated from Nakabusa hot spring, Japan.</title>
        <authorList>
            <person name="Saini M.K."/>
            <person name="Hanada S."/>
            <person name="Tank M."/>
        </authorList>
    </citation>
    <scope>NUCLEOTIDE SEQUENCE [LARGE SCALE GENOMIC DNA]</scope>
    <source>
        <strain evidence="4">No.7</strain>
    </source>
</reference>
<protein>
    <submittedName>
        <fullName evidence="3">DUF305 domain-containing protein</fullName>
    </submittedName>
</protein>
<dbReference type="AlphaFoldDB" id="A0A6G7VB40"/>
<dbReference type="EMBL" id="CP048029">
    <property type="protein sequence ID" value="QIK37068.1"/>
    <property type="molecule type" value="Genomic_DNA"/>
</dbReference>
<dbReference type="KEGG" id="cjap:GWK36_02565"/>
<organism evidence="3 4">
    <name type="scientific">Caldichromatium japonicum</name>
    <dbReference type="NCBI Taxonomy" id="2699430"/>
    <lineage>
        <taxon>Bacteria</taxon>
        <taxon>Pseudomonadati</taxon>
        <taxon>Pseudomonadota</taxon>
        <taxon>Gammaproteobacteria</taxon>
        <taxon>Chromatiales</taxon>
        <taxon>Chromatiaceae</taxon>
        <taxon>Caldichromatium</taxon>
    </lineage>
</organism>
<dbReference type="Proteomes" id="UP000502699">
    <property type="component" value="Chromosome"/>
</dbReference>